<dbReference type="Pfam" id="PF13966">
    <property type="entry name" value="zf-RVT"/>
    <property type="match status" value="1"/>
</dbReference>
<organism evidence="2 3">
    <name type="scientific">Tanacetum coccineum</name>
    <dbReference type="NCBI Taxonomy" id="301880"/>
    <lineage>
        <taxon>Eukaryota</taxon>
        <taxon>Viridiplantae</taxon>
        <taxon>Streptophyta</taxon>
        <taxon>Embryophyta</taxon>
        <taxon>Tracheophyta</taxon>
        <taxon>Spermatophyta</taxon>
        <taxon>Magnoliopsida</taxon>
        <taxon>eudicotyledons</taxon>
        <taxon>Gunneridae</taxon>
        <taxon>Pentapetalae</taxon>
        <taxon>asterids</taxon>
        <taxon>campanulids</taxon>
        <taxon>Asterales</taxon>
        <taxon>Asteraceae</taxon>
        <taxon>Asteroideae</taxon>
        <taxon>Anthemideae</taxon>
        <taxon>Anthemidinae</taxon>
        <taxon>Tanacetum</taxon>
    </lineage>
</organism>
<dbReference type="GO" id="GO:0003964">
    <property type="term" value="F:RNA-directed DNA polymerase activity"/>
    <property type="evidence" value="ECO:0007669"/>
    <property type="project" value="UniProtKB-KW"/>
</dbReference>
<keyword evidence="2" id="KW-0548">Nucleotidyltransferase</keyword>
<dbReference type="InterPro" id="IPR026960">
    <property type="entry name" value="RVT-Znf"/>
</dbReference>
<comment type="caution">
    <text evidence="2">The sequence shown here is derived from an EMBL/GenBank/DDBJ whole genome shotgun (WGS) entry which is preliminary data.</text>
</comment>
<evidence type="ECO:0000313" key="3">
    <source>
        <dbReference type="Proteomes" id="UP001151760"/>
    </source>
</evidence>
<proteinExistence type="predicted"/>
<dbReference type="EMBL" id="BQNB010008604">
    <property type="protein sequence ID" value="GJS51707.1"/>
    <property type="molecule type" value="Genomic_DNA"/>
</dbReference>
<reference evidence="2" key="2">
    <citation type="submission" date="2022-01" db="EMBL/GenBank/DDBJ databases">
        <authorList>
            <person name="Yamashiro T."/>
            <person name="Shiraishi A."/>
            <person name="Satake H."/>
            <person name="Nakayama K."/>
        </authorList>
    </citation>
    <scope>NUCLEOTIDE SEQUENCE</scope>
</reference>
<sequence>MVEFSVKLAWEELRPRGDEVLWYSTVWFAHCIPRHAFHLWLVMRRSLKTQDKVKPWDVAPNTDLSILRCVLCGLHMDSHEHPFFECTFSAKVWCLVRNYAEMNMVRPILDEILLWFQPMASRRTFKAVVGKLIFAASTYILAIT</sequence>
<evidence type="ECO:0000313" key="2">
    <source>
        <dbReference type="EMBL" id="GJS51707.1"/>
    </source>
</evidence>
<gene>
    <name evidence="2" type="ORF">Tco_0625069</name>
</gene>
<feature type="domain" description="Reverse transcriptase zinc-binding" evidence="1">
    <location>
        <begin position="4"/>
        <end position="93"/>
    </location>
</feature>
<name>A0ABQ4WFQ1_9ASTR</name>
<protein>
    <submittedName>
        <fullName evidence="2">RNA-directed DNA polymerase, eukaryota</fullName>
    </submittedName>
</protein>
<keyword evidence="2" id="KW-0808">Transferase</keyword>
<accession>A0ABQ4WFQ1</accession>
<keyword evidence="3" id="KW-1185">Reference proteome</keyword>
<dbReference type="Proteomes" id="UP001151760">
    <property type="component" value="Unassembled WGS sequence"/>
</dbReference>
<keyword evidence="2" id="KW-0695">RNA-directed DNA polymerase</keyword>
<reference evidence="2" key="1">
    <citation type="journal article" date="2022" name="Int. J. Mol. Sci.">
        <title>Draft Genome of Tanacetum Coccineum: Genomic Comparison of Closely Related Tanacetum-Family Plants.</title>
        <authorList>
            <person name="Yamashiro T."/>
            <person name="Shiraishi A."/>
            <person name="Nakayama K."/>
            <person name="Satake H."/>
        </authorList>
    </citation>
    <scope>NUCLEOTIDE SEQUENCE</scope>
</reference>
<evidence type="ECO:0000259" key="1">
    <source>
        <dbReference type="Pfam" id="PF13966"/>
    </source>
</evidence>